<comment type="caution">
    <text evidence="2">The sequence shown here is derived from an EMBL/GenBank/DDBJ whole genome shotgun (WGS) entry which is preliminary data.</text>
</comment>
<dbReference type="Proteomes" id="UP000568877">
    <property type="component" value="Unassembled WGS sequence"/>
</dbReference>
<evidence type="ECO:0000313" key="2">
    <source>
        <dbReference type="EMBL" id="GFP32867.1"/>
    </source>
</evidence>
<accession>A0A6V8PKU2</accession>
<name>A0A6V8PKU2_9ACTN</name>
<feature type="region of interest" description="Disordered" evidence="1">
    <location>
        <begin position="74"/>
        <end position="97"/>
    </location>
</feature>
<evidence type="ECO:0000256" key="1">
    <source>
        <dbReference type="SAM" id="MobiDB-lite"/>
    </source>
</evidence>
<reference evidence="2 3" key="1">
    <citation type="journal article" date="2020" name="Front. Microbiol.">
        <title>Single-cell genomics of novel Actinobacteria with the Wood-Ljungdahl pathway discovered in a serpentinizing system.</title>
        <authorList>
            <person name="Merino N."/>
            <person name="Kawai M."/>
            <person name="Boyd E.S."/>
            <person name="Colman D.R."/>
            <person name="McGlynn S.E."/>
            <person name="Nealson K.H."/>
            <person name="Kurokawa K."/>
            <person name="Hongoh Y."/>
        </authorList>
    </citation>
    <scope>NUCLEOTIDE SEQUENCE [LARGE SCALE GENOMIC DNA]</scope>
    <source>
        <strain evidence="2 3">S42</strain>
    </source>
</reference>
<gene>
    <name evidence="2" type="ORF">HKBW3S42_01172</name>
</gene>
<proteinExistence type="predicted"/>
<evidence type="ECO:0000313" key="3">
    <source>
        <dbReference type="Proteomes" id="UP000568877"/>
    </source>
</evidence>
<feature type="compositionally biased region" description="Basic and acidic residues" evidence="1">
    <location>
        <begin position="74"/>
        <end position="87"/>
    </location>
</feature>
<organism evidence="2 3">
    <name type="scientific">Candidatus Hakubella thermalkaliphila</name>
    <dbReference type="NCBI Taxonomy" id="2754717"/>
    <lineage>
        <taxon>Bacteria</taxon>
        <taxon>Bacillati</taxon>
        <taxon>Actinomycetota</taxon>
        <taxon>Actinomycetota incertae sedis</taxon>
        <taxon>Candidatus Hakubellales</taxon>
        <taxon>Candidatus Hakubellaceae</taxon>
        <taxon>Candidatus Hakubella</taxon>
    </lineage>
</organism>
<dbReference type="AlphaFoldDB" id="A0A6V8PKU2"/>
<dbReference type="EMBL" id="BLSA01000178">
    <property type="protein sequence ID" value="GFP32867.1"/>
    <property type="molecule type" value="Genomic_DNA"/>
</dbReference>
<sequence>MLVVLLSISTIGSGASEVAAQQANDVGMVALSLDVQKNGWAQVEHKFLVNKQAVAEWWEYEWGEELSSEEVDEMHDQIKSDAEEKGWRAASYSEGGR</sequence>
<protein>
    <submittedName>
        <fullName evidence="2">Uncharacterized protein</fullName>
    </submittedName>
</protein>